<sequence>MGKLGFYYESYGIPRIGGRILGYILLCDSPISAERISSALSISRASVSTNLRLLMNYGFIEKKMVQQGRNDFYVMAKSAWENALTTRINGFRSLMNILETDFLSTNNSSMNEMREWCQLMYSIHEKARNEWKKRR</sequence>
<dbReference type="InterPro" id="IPR036388">
    <property type="entry name" value="WH-like_DNA-bd_sf"/>
</dbReference>
<evidence type="ECO:0000256" key="3">
    <source>
        <dbReference type="ARBA" id="ARBA00023163"/>
    </source>
</evidence>
<gene>
    <name evidence="4" type="ORF">OXPF_19750</name>
</gene>
<keyword evidence="5" id="KW-1185">Reference proteome</keyword>
<evidence type="ECO:0000256" key="2">
    <source>
        <dbReference type="ARBA" id="ARBA00023125"/>
    </source>
</evidence>
<name>A0A0P8YXJ6_9CLOT</name>
<dbReference type="InterPro" id="IPR011991">
    <property type="entry name" value="ArsR-like_HTH"/>
</dbReference>
<dbReference type="RefSeq" id="WP_160317193.1">
    <property type="nucleotide sequence ID" value="NZ_LKET01000030.1"/>
</dbReference>
<accession>A0A0P8YXJ6</accession>
<dbReference type="PANTHER" id="PTHR38465">
    <property type="entry name" value="HTH-TYPE TRANSCRIPTIONAL REGULATOR MJ1563-RELATED"/>
    <property type="match status" value="1"/>
</dbReference>
<dbReference type="STRING" id="36849.OXPF_19750"/>
<evidence type="ECO:0000313" key="4">
    <source>
        <dbReference type="EMBL" id="KPU44481.1"/>
    </source>
</evidence>
<keyword evidence="1" id="KW-0805">Transcription regulation</keyword>
<organism evidence="4 5">
    <name type="scientific">Oxobacter pfennigii</name>
    <dbReference type="NCBI Taxonomy" id="36849"/>
    <lineage>
        <taxon>Bacteria</taxon>
        <taxon>Bacillati</taxon>
        <taxon>Bacillota</taxon>
        <taxon>Clostridia</taxon>
        <taxon>Eubacteriales</taxon>
        <taxon>Clostridiaceae</taxon>
        <taxon>Oxobacter</taxon>
    </lineage>
</organism>
<dbReference type="EMBL" id="LKET01000030">
    <property type="protein sequence ID" value="KPU44481.1"/>
    <property type="molecule type" value="Genomic_DNA"/>
</dbReference>
<keyword evidence="3" id="KW-0804">Transcription</keyword>
<dbReference type="AlphaFoldDB" id="A0A0P8YXJ6"/>
<protein>
    <recommendedName>
        <fullName evidence="6">MarR family protein</fullName>
    </recommendedName>
</protein>
<dbReference type="InterPro" id="IPR052362">
    <property type="entry name" value="HTH-GbsR_regulator"/>
</dbReference>
<dbReference type="PATRIC" id="fig|36849.3.peg.2087"/>
<dbReference type="GO" id="GO:0003677">
    <property type="term" value="F:DNA binding"/>
    <property type="evidence" value="ECO:0007669"/>
    <property type="project" value="UniProtKB-KW"/>
</dbReference>
<dbReference type="Proteomes" id="UP000050326">
    <property type="component" value="Unassembled WGS sequence"/>
</dbReference>
<dbReference type="PANTHER" id="PTHR38465:SF2">
    <property type="entry name" value="HTH-TYPE TRANSCRIPTIONAL REGULATOR MMPR5"/>
    <property type="match status" value="1"/>
</dbReference>
<proteinExistence type="predicted"/>
<evidence type="ECO:0000256" key="1">
    <source>
        <dbReference type="ARBA" id="ARBA00023015"/>
    </source>
</evidence>
<comment type="caution">
    <text evidence="4">The sequence shown here is derived from an EMBL/GenBank/DDBJ whole genome shotgun (WGS) entry which is preliminary data.</text>
</comment>
<evidence type="ECO:0000313" key="5">
    <source>
        <dbReference type="Proteomes" id="UP000050326"/>
    </source>
</evidence>
<reference evidence="4 5" key="1">
    <citation type="submission" date="2015-09" db="EMBL/GenBank/DDBJ databases">
        <title>Genome sequence of Oxobacter pfennigii DSM 3222.</title>
        <authorList>
            <person name="Poehlein A."/>
            <person name="Bengelsdorf F.R."/>
            <person name="Schiel-Bengelsdorf B."/>
            <person name="Duerre P."/>
            <person name="Daniel R."/>
        </authorList>
    </citation>
    <scope>NUCLEOTIDE SEQUENCE [LARGE SCALE GENOMIC DNA]</scope>
    <source>
        <strain evidence="4 5">DSM 3222</strain>
    </source>
</reference>
<keyword evidence="2" id="KW-0238">DNA-binding</keyword>
<dbReference type="OrthoDB" id="2611006at2"/>
<dbReference type="InterPro" id="IPR036390">
    <property type="entry name" value="WH_DNA-bd_sf"/>
</dbReference>
<dbReference type="Gene3D" id="1.10.10.10">
    <property type="entry name" value="Winged helix-like DNA-binding domain superfamily/Winged helix DNA-binding domain"/>
    <property type="match status" value="1"/>
</dbReference>
<dbReference type="SUPFAM" id="SSF46785">
    <property type="entry name" value="Winged helix' DNA-binding domain"/>
    <property type="match status" value="1"/>
</dbReference>
<dbReference type="CDD" id="cd00090">
    <property type="entry name" value="HTH_ARSR"/>
    <property type="match status" value="1"/>
</dbReference>
<evidence type="ECO:0008006" key="6">
    <source>
        <dbReference type="Google" id="ProtNLM"/>
    </source>
</evidence>